<keyword evidence="3" id="KW-1185">Reference proteome</keyword>
<accession>A0A0M8ZNP2</accession>
<gene>
    <name evidence="2" type="ORF">WN51_07941</name>
</gene>
<feature type="region of interest" description="Disordered" evidence="1">
    <location>
        <begin position="1"/>
        <end position="32"/>
    </location>
</feature>
<evidence type="ECO:0000313" key="3">
    <source>
        <dbReference type="Proteomes" id="UP000053105"/>
    </source>
</evidence>
<evidence type="ECO:0000256" key="1">
    <source>
        <dbReference type="SAM" id="MobiDB-lite"/>
    </source>
</evidence>
<organism evidence="2 3">
    <name type="scientific">Melipona quadrifasciata</name>
    <dbReference type="NCBI Taxonomy" id="166423"/>
    <lineage>
        <taxon>Eukaryota</taxon>
        <taxon>Metazoa</taxon>
        <taxon>Ecdysozoa</taxon>
        <taxon>Arthropoda</taxon>
        <taxon>Hexapoda</taxon>
        <taxon>Insecta</taxon>
        <taxon>Pterygota</taxon>
        <taxon>Neoptera</taxon>
        <taxon>Endopterygota</taxon>
        <taxon>Hymenoptera</taxon>
        <taxon>Apocrita</taxon>
        <taxon>Aculeata</taxon>
        <taxon>Apoidea</taxon>
        <taxon>Anthophila</taxon>
        <taxon>Apidae</taxon>
        <taxon>Melipona</taxon>
    </lineage>
</organism>
<dbReference type="EMBL" id="KQ435959">
    <property type="protein sequence ID" value="KOX68000.1"/>
    <property type="molecule type" value="Genomic_DNA"/>
</dbReference>
<evidence type="ECO:0000313" key="2">
    <source>
        <dbReference type="EMBL" id="KOX68000.1"/>
    </source>
</evidence>
<dbReference type="Proteomes" id="UP000053105">
    <property type="component" value="Unassembled WGS sequence"/>
</dbReference>
<protein>
    <submittedName>
        <fullName evidence="2">Uncharacterized protein</fullName>
    </submittedName>
</protein>
<name>A0A0M8ZNP2_9HYME</name>
<reference evidence="2 3" key="1">
    <citation type="submission" date="2015-07" db="EMBL/GenBank/DDBJ databases">
        <title>The genome of Melipona quadrifasciata.</title>
        <authorList>
            <person name="Pan H."/>
            <person name="Kapheim K."/>
        </authorList>
    </citation>
    <scope>NUCLEOTIDE SEQUENCE [LARGE SCALE GENOMIC DNA]</scope>
    <source>
        <strain evidence="2">0111107301</strain>
        <tissue evidence="2">Whole body</tissue>
    </source>
</reference>
<proteinExistence type="predicted"/>
<sequence length="120" mass="13598">MNSLDADGNEKGGSNPADPVKGTRRGQGERKGEICELLDDDLTELVKLIAEKSMEDLEKNEDPRLQWVTVEYLLLWTFNSHWSISYKQCEKEKDRKIITVSFRFITENSSPPAQVVPAAT</sequence>
<dbReference type="AlphaFoldDB" id="A0A0M8ZNP2"/>